<feature type="signal peptide" evidence="2">
    <location>
        <begin position="1"/>
        <end position="22"/>
    </location>
</feature>
<evidence type="ECO:0000313" key="3">
    <source>
        <dbReference type="EMBL" id="QOK98454.1"/>
    </source>
</evidence>
<feature type="transmembrane region" description="Helical" evidence="1">
    <location>
        <begin position="38"/>
        <end position="60"/>
    </location>
</feature>
<keyword evidence="3" id="KW-0614">Plasmid</keyword>
<organism evidence="3 4">
    <name type="scientific">Ralstonia solanacearum</name>
    <name type="common">Pseudomonas solanacearum</name>
    <dbReference type="NCBI Taxonomy" id="305"/>
    <lineage>
        <taxon>Bacteria</taxon>
        <taxon>Pseudomonadati</taxon>
        <taxon>Pseudomonadota</taxon>
        <taxon>Betaproteobacteria</taxon>
        <taxon>Burkholderiales</taxon>
        <taxon>Burkholderiaceae</taxon>
        <taxon>Ralstonia</taxon>
        <taxon>Ralstonia solanacearum species complex</taxon>
    </lineage>
</organism>
<gene>
    <name evidence="3" type="ORF">HF909_18390</name>
</gene>
<keyword evidence="1" id="KW-1133">Transmembrane helix</keyword>
<keyword evidence="2" id="KW-0732">Signal</keyword>
<dbReference type="InterPro" id="IPR057886">
    <property type="entry name" value="Inovirus_capsid"/>
</dbReference>
<dbReference type="EMBL" id="CP051170">
    <property type="protein sequence ID" value="QOK98454.1"/>
    <property type="molecule type" value="Genomic_DNA"/>
</dbReference>
<dbReference type="Pfam" id="PF25631">
    <property type="entry name" value="Inovirus_capsid"/>
    <property type="match status" value="1"/>
</dbReference>
<evidence type="ECO:0000256" key="2">
    <source>
        <dbReference type="SAM" id="SignalP"/>
    </source>
</evidence>
<geneLocation type="plasmid" evidence="3 4">
    <name>pUW774mp</name>
</geneLocation>
<accession>A0AA92K514</accession>
<reference evidence="4" key="1">
    <citation type="submission" date="2020-04" db="EMBL/GenBank/DDBJ databases">
        <title>Ralstonia solanacearum UW576, UW763, UW773, and UW774.</title>
        <authorList>
            <person name="Steidl O."/>
            <person name="Truchon A."/>
            <person name="Allen C."/>
        </authorList>
    </citation>
    <scope>NUCLEOTIDE SEQUENCE [LARGE SCALE GENOMIC DNA]</scope>
    <source>
        <strain evidence="4">UW774</strain>
        <plasmid evidence="4">pUW774mp</plasmid>
    </source>
</reference>
<dbReference type="AlphaFoldDB" id="A0AA92K514"/>
<evidence type="ECO:0000256" key="1">
    <source>
        <dbReference type="SAM" id="Phobius"/>
    </source>
</evidence>
<protein>
    <submittedName>
        <fullName evidence="3">Uncharacterized protein</fullName>
    </submittedName>
</protein>
<proteinExistence type="predicted"/>
<evidence type="ECO:0000313" key="4">
    <source>
        <dbReference type="Proteomes" id="UP000593970"/>
    </source>
</evidence>
<name>A0AA92K514_RALSL</name>
<keyword evidence="1" id="KW-0472">Membrane</keyword>
<sequence length="68" mass="6693">MKKQIKAAVAAVVTVGAAGANAAGIDFTAMTGSVDASTVVAALVAFGAIYLGPGFAKWAVKKVSTFFG</sequence>
<dbReference type="Proteomes" id="UP000593970">
    <property type="component" value="Plasmid pUW774mp"/>
</dbReference>
<feature type="chain" id="PRO_5041651139" evidence="2">
    <location>
        <begin position="23"/>
        <end position="68"/>
    </location>
</feature>
<keyword evidence="1" id="KW-0812">Transmembrane</keyword>